<keyword evidence="4" id="KW-1185">Reference proteome</keyword>
<protein>
    <submittedName>
        <fullName evidence="3">Low affinity K(+) transporter 1</fullName>
    </submittedName>
</protein>
<reference evidence="3 4" key="1">
    <citation type="submission" date="2024-01" db="EMBL/GenBank/DDBJ databases">
        <title>Complete genome of Cladobotryum mycophilum ATHUM6906.</title>
        <authorList>
            <person name="Christinaki A.C."/>
            <person name="Myridakis A.I."/>
            <person name="Kouvelis V.N."/>
        </authorList>
    </citation>
    <scope>NUCLEOTIDE SEQUENCE [LARGE SCALE GENOMIC DNA]</scope>
    <source>
        <strain evidence="3 4">ATHUM6906</strain>
    </source>
</reference>
<feature type="compositionally biased region" description="Polar residues" evidence="1">
    <location>
        <begin position="516"/>
        <end position="538"/>
    </location>
</feature>
<proteinExistence type="predicted"/>
<evidence type="ECO:0000313" key="4">
    <source>
        <dbReference type="Proteomes" id="UP001338125"/>
    </source>
</evidence>
<feature type="compositionally biased region" description="Low complexity" evidence="1">
    <location>
        <begin position="458"/>
        <end position="470"/>
    </location>
</feature>
<dbReference type="Proteomes" id="UP001338125">
    <property type="component" value="Unassembled WGS sequence"/>
</dbReference>
<feature type="transmembrane region" description="Helical" evidence="2">
    <location>
        <begin position="74"/>
        <end position="98"/>
    </location>
</feature>
<dbReference type="EMBL" id="JAVFKD010000016">
    <property type="protein sequence ID" value="KAK5987897.1"/>
    <property type="molecule type" value="Genomic_DNA"/>
</dbReference>
<organism evidence="3 4">
    <name type="scientific">Cladobotryum mycophilum</name>
    <dbReference type="NCBI Taxonomy" id="491253"/>
    <lineage>
        <taxon>Eukaryota</taxon>
        <taxon>Fungi</taxon>
        <taxon>Dikarya</taxon>
        <taxon>Ascomycota</taxon>
        <taxon>Pezizomycotina</taxon>
        <taxon>Sordariomycetes</taxon>
        <taxon>Hypocreomycetidae</taxon>
        <taxon>Hypocreales</taxon>
        <taxon>Hypocreaceae</taxon>
        <taxon>Cladobotryum</taxon>
    </lineage>
</organism>
<dbReference type="PANTHER" id="PTHR36424">
    <property type="entry name" value="PHEROMONE-REGULATED MEMBRANE PROTEIN 6"/>
    <property type="match status" value="1"/>
</dbReference>
<feature type="transmembrane region" description="Helical" evidence="2">
    <location>
        <begin position="227"/>
        <end position="255"/>
    </location>
</feature>
<keyword evidence="2" id="KW-0812">Transmembrane</keyword>
<name>A0ABR0S6X0_9HYPO</name>
<sequence>MGCLSHRKKQTAIFVDQKWDYINLNDFKSKGCGAGFAYGYLWFSLILSIAVYVVDTFTAVQLLVFNRWSSKIEPAISFAISKWIFSVCILLSFANLAFEGIRATRVISRGNIAECYMDSLAVRWESARLGSGQGWKRFLVFTELTKSKKGSHYVALFTYFNFQAWIRIIFCMGPRQVVNALTLRSVYMAKLAVNSKTVGGSITGFFDNIGLLAREDFRQAAILSGMLFTLVIWIFSALYLITAVFFYILFLFHWIPKSDGGLTAYCERKINKALLRIVTKHVNKALARGQADRLKAAMSSEKVYHHPDTSVPTLPNVGIPSMLERSATLPPEYTSRPATPGDGHKGMDWERPIYSRTGTGASQSRYSSRAPLVKSAAEMGYDGSDSRSTKDQGLSRPPPTRSTTINSHSSSGSRPGTGHARVESGSMLRQAITQSPTLMDSERMPAFVPARQYGGYGSSSRSSVAPSHISYQPRQLTRSATSQVPLPDPQPLQRTMTAPMPSHNTPANNHYRRTETQNMQQPHPNFSRHPSVTRNPFSSYGYDVEAQNNRRPQW</sequence>
<dbReference type="InterPro" id="IPR031606">
    <property type="entry name" value="Kch1/2"/>
</dbReference>
<dbReference type="PANTHER" id="PTHR36424:SF1">
    <property type="entry name" value="LOW AFFINITY K(+) TRANSPORTER 1-RELATED"/>
    <property type="match status" value="1"/>
</dbReference>
<feature type="compositionally biased region" description="Polar residues" evidence="1">
    <location>
        <begin position="472"/>
        <end position="484"/>
    </location>
</feature>
<evidence type="ECO:0000256" key="2">
    <source>
        <dbReference type="SAM" id="Phobius"/>
    </source>
</evidence>
<feature type="compositionally biased region" description="Polar residues" evidence="1">
    <location>
        <begin position="492"/>
        <end position="508"/>
    </location>
</feature>
<feature type="compositionally biased region" description="Polar residues" evidence="1">
    <location>
        <begin position="356"/>
        <end position="367"/>
    </location>
</feature>
<evidence type="ECO:0000313" key="3">
    <source>
        <dbReference type="EMBL" id="KAK5987897.1"/>
    </source>
</evidence>
<feature type="region of interest" description="Disordered" evidence="1">
    <location>
        <begin position="330"/>
        <end position="425"/>
    </location>
</feature>
<keyword evidence="2" id="KW-0472">Membrane</keyword>
<keyword evidence="2" id="KW-1133">Transmembrane helix</keyword>
<feature type="region of interest" description="Disordered" evidence="1">
    <location>
        <begin position="450"/>
        <end position="554"/>
    </location>
</feature>
<feature type="compositionally biased region" description="Basic and acidic residues" evidence="1">
    <location>
        <begin position="342"/>
        <end position="353"/>
    </location>
</feature>
<gene>
    <name evidence="3" type="ORF">PT974_12033</name>
</gene>
<feature type="compositionally biased region" description="Low complexity" evidence="1">
    <location>
        <begin position="401"/>
        <end position="413"/>
    </location>
</feature>
<evidence type="ECO:0000256" key="1">
    <source>
        <dbReference type="SAM" id="MobiDB-lite"/>
    </source>
</evidence>
<comment type="caution">
    <text evidence="3">The sequence shown here is derived from an EMBL/GenBank/DDBJ whole genome shotgun (WGS) entry which is preliminary data.</text>
</comment>
<accession>A0ABR0S6X0</accession>
<feature type="transmembrane region" description="Helical" evidence="2">
    <location>
        <begin position="35"/>
        <end position="54"/>
    </location>
</feature>
<dbReference type="Pfam" id="PF16944">
    <property type="entry name" value="KCH"/>
    <property type="match status" value="1"/>
</dbReference>